<evidence type="ECO:0000256" key="3">
    <source>
        <dbReference type="ARBA" id="ARBA00022475"/>
    </source>
</evidence>
<name>A0A511FHJ1_9CELL</name>
<keyword evidence="5 7" id="KW-1133">Transmembrane helix</keyword>
<reference evidence="10 12" key="2">
    <citation type="submission" date="2020-08" db="EMBL/GenBank/DDBJ databases">
        <title>Sequencing the genomes of 1000 actinobacteria strains.</title>
        <authorList>
            <person name="Klenk H.-P."/>
        </authorList>
    </citation>
    <scope>NUCLEOTIDE SEQUENCE [LARGE SCALE GENOMIC DNA]</scope>
    <source>
        <strain evidence="10 12">DSM 9581</strain>
    </source>
</reference>
<dbReference type="EMBL" id="BJVQ01000099">
    <property type="protein sequence ID" value="GEL48691.1"/>
    <property type="molecule type" value="Genomic_DNA"/>
</dbReference>
<dbReference type="EMBL" id="JACHDN010000001">
    <property type="protein sequence ID" value="MBB5475235.1"/>
    <property type="molecule type" value="Genomic_DNA"/>
</dbReference>
<feature type="transmembrane region" description="Helical" evidence="7">
    <location>
        <begin position="183"/>
        <end position="200"/>
    </location>
</feature>
<evidence type="ECO:0000256" key="2">
    <source>
        <dbReference type="ARBA" id="ARBA00022448"/>
    </source>
</evidence>
<dbReference type="Gene3D" id="1.20.1250.20">
    <property type="entry name" value="MFS general substrate transporter like domains"/>
    <property type="match status" value="1"/>
</dbReference>
<reference evidence="9 11" key="1">
    <citation type="submission" date="2019-07" db="EMBL/GenBank/DDBJ databases">
        <title>Whole genome shotgun sequence of Cellulomonas hominis NBRC 16055.</title>
        <authorList>
            <person name="Hosoyama A."/>
            <person name="Uohara A."/>
            <person name="Ohji S."/>
            <person name="Ichikawa N."/>
        </authorList>
    </citation>
    <scope>NUCLEOTIDE SEQUENCE [LARGE SCALE GENOMIC DNA]</scope>
    <source>
        <strain evidence="9 11">NBRC 16055</strain>
    </source>
</reference>
<sequence>MTATEERVAAAAPAEGSGAPSRAWLRVGGLMFAVAWGGNEFTPLLVMYREVSHLSALTVNVLLGAYVLGIVPALLVGGPLSDRYGRRPLLLPAAPLGIVGSLVLALGPASVPALAVGRVLSGLALGLVMAVGTTWVAELCAAAGEPRTGARRASLSLTAGFLLGAGVAGVLAQWGPWRTGTPYLLHAAVTVVAGLVVLGVPETHPAPAPADRGRLRDDLRIPAVGHRRFLRVVLPLAPWVFGAVGSAYAVLPGLMRSHSGGVPIAFSALLTVVTLGVGFGVQSVARLIDTRHSARASVVALVILVAGMILAAWASRTLSLPVVLLAAAVLGAGYGLALVAGLSEVQRIATPADLAGLTAVYYSAAYLGFFVPALLAWLSTRWAYPAMFLGGAVVAAACLVVVACAWRAHLPAGDSGTVRIR</sequence>
<evidence type="ECO:0000313" key="9">
    <source>
        <dbReference type="EMBL" id="GEL48691.1"/>
    </source>
</evidence>
<feature type="transmembrane region" description="Helical" evidence="7">
    <location>
        <begin position="263"/>
        <end position="284"/>
    </location>
</feature>
<comment type="subcellular location">
    <subcellularLocation>
        <location evidence="1">Cell membrane</location>
        <topology evidence="1">Multi-pass membrane protein</topology>
    </subcellularLocation>
</comment>
<dbReference type="InterPro" id="IPR020846">
    <property type="entry name" value="MFS_dom"/>
</dbReference>
<dbReference type="Proteomes" id="UP000321723">
    <property type="component" value="Unassembled WGS sequence"/>
</dbReference>
<keyword evidence="2" id="KW-0813">Transport</keyword>
<dbReference type="GO" id="GO:0022857">
    <property type="term" value="F:transmembrane transporter activity"/>
    <property type="evidence" value="ECO:0007669"/>
    <property type="project" value="InterPro"/>
</dbReference>
<accession>A0A511FHJ1</accession>
<feature type="transmembrane region" description="Helical" evidence="7">
    <location>
        <begin position="155"/>
        <end position="177"/>
    </location>
</feature>
<dbReference type="PANTHER" id="PTHR23517:SF3">
    <property type="entry name" value="INTEGRAL MEMBRANE TRANSPORT PROTEIN"/>
    <property type="match status" value="1"/>
</dbReference>
<comment type="caution">
    <text evidence="9">The sequence shown here is derived from an EMBL/GenBank/DDBJ whole genome shotgun (WGS) entry which is preliminary data.</text>
</comment>
<feature type="transmembrane region" description="Helical" evidence="7">
    <location>
        <begin position="89"/>
        <end position="107"/>
    </location>
</feature>
<evidence type="ECO:0000256" key="7">
    <source>
        <dbReference type="SAM" id="Phobius"/>
    </source>
</evidence>
<feature type="domain" description="Major facilitator superfamily (MFS) profile" evidence="8">
    <location>
        <begin position="21"/>
        <end position="409"/>
    </location>
</feature>
<feature type="transmembrane region" description="Helical" evidence="7">
    <location>
        <begin position="119"/>
        <end position="143"/>
    </location>
</feature>
<dbReference type="AlphaFoldDB" id="A0A511FHJ1"/>
<evidence type="ECO:0000313" key="11">
    <source>
        <dbReference type="Proteomes" id="UP000321723"/>
    </source>
</evidence>
<dbReference type="InterPro" id="IPR011701">
    <property type="entry name" value="MFS"/>
</dbReference>
<feature type="transmembrane region" description="Helical" evidence="7">
    <location>
        <begin position="354"/>
        <end position="378"/>
    </location>
</feature>
<evidence type="ECO:0000313" key="10">
    <source>
        <dbReference type="EMBL" id="MBB5475235.1"/>
    </source>
</evidence>
<dbReference type="InterPro" id="IPR036259">
    <property type="entry name" value="MFS_trans_sf"/>
</dbReference>
<organism evidence="9 11">
    <name type="scientific">Cellulomonas hominis</name>
    <dbReference type="NCBI Taxonomy" id="156981"/>
    <lineage>
        <taxon>Bacteria</taxon>
        <taxon>Bacillati</taxon>
        <taxon>Actinomycetota</taxon>
        <taxon>Actinomycetes</taxon>
        <taxon>Micrococcales</taxon>
        <taxon>Cellulomonadaceae</taxon>
        <taxon>Cellulomonas</taxon>
    </lineage>
</organism>
<gene>
    <name evidence="9" type="ORF">CHO01_38070</name>
    <name evidence="10" type="ORF">HNR08_003971</name>
</gene>
<dbReference type="Pfam" id="PF07690">
    <property type="entry name" value="MFS_1"/>
    <property type="match status" value="1"/>
</dbReference>
<dbReference type="GO" id="GO:0005886">
    <property type="term" value="C:plasma membrane"/>
    <property type="evidence" value="ECO:0007669"/>
    <property type="project" value="UniProtKB-SubCell"/>
</dbReference>
<feature type="transmembrane region" description="Helical" evidence="7">
    <location>
        <begin position="54"/>
        <end position="77"/>
    </location>
</feature>
<evidence type="ECO:0000256" key="4">
    <source>
        <dbReference type="ARBA" id="ARBA00022692"/>
    </source>
</evidence>
<dbReference type="InterPro" id="IPR050171">
    <property type="entry name" value="MFS_Transporters"/>
</dbReference>
<dbReference type="RefSeq" id="WP_246803208.1">
    <property type="nucleotide sequence ID" value="NZ_BJVQ01000099.1"/>
</dbReference>
<dbReference type="InterPro" id="IPR005829">
    <property type="entry name" value="Sugar_transporter_CS"/>
</dbReference>
<feature type="transmembrane region" description="Helical" evidence="7">
    <location>
        <begin position="296"/>
        <end position="314"/>
    </location>
</feature>
<feature type="transmembrane region" description="Helical" evidence="7">
    <location>
        <begin position="320"/>
        <end position="342"/>
    </location>
</feature>
<keyword evidence="3" id="KW-1003">Cell membrane</keyword>
<feature type="transmembrane region" description="Helical" evidence="7">
    <location>
        <begin position="384"/>
        <end position="406"/>
    </location>
</feature>
<keyword evidence="4 7" id="KW-0812">Transmembrane</keyword>
<protein>
    <submittedName>
        <fullName evidence="10">MFS family permease</fullName>
    </submittedName>
    <submittedName>
        <fullName evidence="9">Major facilitator family transporter</fullName>
    </submittedName>
</protein>
<evidence type="ECO:0000256" key="5">
    <source>
        <dbReference type="ARBA" id="ARBA00022989"/>
    </source>
</evidence>
<keyword evidence="11" id="KW-1185">Reference proteome</keyword>
<evidence type="ECO:0000256" key="1">
    <source>
        <dbReference type="ARBA" id="ARBA00004651"/>
    </source>
</evidence>
<evidence type="ECO:0000256" key="6">
    <source>
        <dbReference type="ARBA" id="ARBA00023136"/>
    </source>
</evidence>
<keyword evidence="6 7" id="KW-0472">Membrane</keyword>
<proteinExistence type="predicted"/>
<evidence type="ECO:0000313" key="12">
    <source>
        <dbReference type="Proteomes" id="UP000564629"/>
    </source>
</evidence>
<dbReference type="PROSITE" id="PS00216">
    <property type="entry name" value="SUGAR_TRANSPORT_1"/>
    <property type="match status" value="1"/>
</dbReference>
<dbReference type="PROSITE" id="PS50850">
    <property type="entry name" value="MFS"/>
    <property type="match status" value="1"/>
</dbReference>
<dbReference type="SUPFAM" id="SSF103473">
    <property type="entry name" value="MFS general substrate transporter"/>
    <property type="match status" value="1"/>
</dbReference>
<evidence type="ECO:0000259" key="8">
    <source>
        <dbReference type="PROSITE" id="PS50850"/>
    </source>
</evidence>
<dbReference type="Proteomes" id="UP000564629">
    <property type="component" value="Unassembled WGS sequence"/>
</dbReference>
<dbReference type="PANTHER" id="PTHR23517">
    <property type="entry name" value="RESISTANCE PROTEIN MDTM, PUTATIVE-RELATED-RELATED"/>
    <property type="match status" value="1"/>
</dbReference>
<feature type="transmembrane region" description="Helical" evidence="7">
    <location>
        <begin position="229"/>
        <end position="251"/>
    </location>
</feature>